<dbReference type="CDD" id="cd00093">
    <property type="entry name" value="HTH_XRE"/>
    <property type="match status" value="1"/>
</dbReference>
<dbReference type="SMART" id="SM00530">
    <property type="entry name" value="HTH_XRE"/>
    <property type="match status" value="1"/>
</dbReference>
<comment type="caution">
    <text evidence="2">The sequence shown here is derived from an EMBL/GenBank/DDBJ whole genome shotgun (WGS) entry which is preliminary data.</text>
</comment>
<dbReference type="Proteomes" id="UP000005396">
    <property type="component" value="Unassembled WGS sequence"/>
</dbReference>
<evidence type="ECO:0000259" key="1">
    <source>
        <dbReference type="PROSITE" id="PS50943"/>
    </source>
</evidence>
<reference evidence="2 3" key="1">
    <citation type="submission" date="2007-08" db="EMBL/GenBank/DDBJ databases">
        <authorList>
            <person name="Fulton L."/>
            <person name="Clifton S."/>
            <person name="Fulton B."/>
            <person name="Xu J."/>
            <person name="Minx P."/>
            <person name="Pepin K.H."/>
            <person name="Johnson M."/>
            <person name="Thiruvilangam P."/>
            <person name="Bhonagiri V."/>
            <person name="Nash W.E."/>
            <person name="Mardis E.R."/>
            <person name="Wilson R.K."/>
        </authorList>
    </citation>
    <scope>NUCLEOTIDE SEQUENCE [LARGE SCALE GENOMIC DNA]</scope>
    <source>
        <strain evidence="3">ATCC BAA-613 / DSM 15670 / CCUG 46953 / JCM 12243 / WAL 16351</strain>
    </source>
</reference>
<accession>A8S004</accession>
<dbReference type="HOGENOM" id="CLU_2341780_0_0_9"/>
<dbReference type="InterPro" id="IPR010982">
    <property type="entry name" value="Lambda_DNA-bd_dom_sf"/>
</dbReference>
<reference evidence="2 3" key="2">
    <citation type="submission" date="2007-09" db="EMBL/GenBank/DDBJ databases">
        <title>Draft genome sequence of Clostridium bolteae (ATCC BAA-613).</title>
        <authorList>
            <person name="Sudarsanam P."/>
            <person name="Ley R."/>
            <person name="Guruge J."/>
            <person name="Turnbaugh P.J."/>
            <person name="Mahowald M."/>
            <person name="Liep D."/>
            <person name="Gordon J."/>
        </authorList>
    </citation>
    <scope>NUCLEOTIDE SEQUENCE [LARGE SCALE GENOMIC DNA]</scope>
    <source>
        <strain evidence="3">ATCC BAA-613 / DSM 15670 / CCUG 46953 / JCM 12243 / WAL 16351</strain>
    </source>
</reference>
<feature type="domain" description="HTH cro/C1-type" evidence="1">
    <location>
        <begin position="27"/>
        <end position="83"/>
    </location>
</feature>
<gene>
    <name evidence="2" type="ORF">CLOBOL_05546</name>
</gene>
<protein>
    <recommendedName>
        <fullName evidence="1">HTH cro/C1-type domain-containing protein</fullName>
    </recommendedName>
</protein>
<proteinExistence type="predicted"/>
<evidence type="ECO:0000313" key="3">
    <source>
        <dbReference type="Proteomes" id="UP000005396"/>
    </source>
</evidence>
<dbReference type="EMBL" id="ABCC02000041">
    <property type="protein sequence ID" value="EDP14154.1"/>
    <property type="molecule type" value="Genomic_DNA"/>
</dbReference>
<dbReference type="SUPFAM" id="SSF47413">
    <property type="entry name" value="lambda repressor-like DNA-binding domains"/>
    <property type="match status" value="1"/>
</dbReference>
<organism evidence="2 3">
    <name type="scientific">Enterocloster bolteae (strain ATCC BAA-613 / DSM 15670 / CCUG 46953 / JCM 12243 / WAL 16351)</name>
    <name type="common">Clostridium bolteae</name>
    <dbReference type="NCBI Taxonomy" id="411902"/>
    <lineage>
        <taxon>Bacteria</taxon>
        <taxon>Bacillati</taxon>
        <taxon>Bacillota</taxon>
        <taxon>Clostridia</taxon>
        <taxon>Lachnospirales</taxon>
        <taxon>Lachnospiraceae</taxon>
        <taxon>Enterocloster</taxon>
    </lineage>
</organism>
<dbReference type="AlphaFoldDB" id="A8S004"/>
<dbReference type="InterPro" id="IPR001387">
    <property type="entry name" value="Cro/C1-type_HTH"/>
</dbReference>
<evidence type="ECO:0000313" key="2">
    <source>
        <dbReference type="EMBL" id="EDP14154.1"/>
    </source>
</evidence>
<dbReference type="Gene3D" id="1.10.260.40">
    <property type="entry name" value="lambda repressor-like DNA-binding domains"/>
    <property type="match status" value="1"/>
</dbReference>
<sequence>MPHKKEVNQYMNDITEQEMTRYFSNNLRLLRNGRTPPISQQQLANQLHVDRGLIAKYECGLLLPPVHLAFLISRYFKIPMEALLAKPLRTTRKEICT</sequence>
<dbReference type="PROSITE" id="PS50943">
    <property type="entry name" value="HTH_CROC1"/>
    <property type="match status" value="1"/>
</dbReference>
<dbReference type="GO" id="GO:0003677">
    <property type="term" value="F:DNA binding"/>
    <property type="evidence" value="ECO:0007669"/>
    <property type="project" value="InterPro"/>
</dbReference>
<name>A8S004_ENTBW</name>
<dbReference type="PaxDb" id="411902-CLOBOL_05546"/>